<name>A0AAD4R0T4_9BILA</name>
<sequence>MGTGVGSTSTSTENAQTECVSCGKPYSGSHKCHKCNKLCHAIPPCSTPHSEEGFSASVTCHHCSKEAETNSQQEAAKENQMAQADRMLQRSARQLAPLKVGNSVMVPIPEVDRGRAEFPNVKGIVMEILEEQLRTEESSICPQSEWKRLMIENMDGNVSSSRMAIQSSMYQKFDGYKFFVSCMPSLVHSPDDKGLAMNDLPSKMQFVSNGEAYCNHGKDNIWCTLVALIG</sequence>
<evidence type="ECO:0000313" key="2">
    <source>
        <dbReference type="EMBL" id="KAI1714394.1"/>
    </source>
</evidence>
<gene>
    <name evidence="2" type="ORF">DdX_08489</name>
</gene>
<accession>A0AAD4R0T4</accession>
<proteinExistence type="predicted"/>
<protein>
    <recommendedName>
        <fullName evidence="1">SCAN domain-containing protein</fullName>
    </recommendedName>
</protein>
<dbReference type="InterPro" id="IPR057560">
    <property type="entry name" value="Znf_SCAND3"/>
</dbReference>
<feature type="domain" description="SCAN" evidence="1">
    <location>
        <begin position="27"/>
        <end position="75"/>
    </location>
</feature>
<dbReference type="AlphaFoldDB" id="A0AAD4R0T4"/>
<organism evidence="2 3">
    <name type="scientific">Ditylenchus destructor</name>
    <dbReference type="NCBI Taxonomy" id="166010"/>
    <lineage>
        <taxon>Eukaryota</taxon>
        <taxon>Metazoa</taxon>
        <taxon>Ecdysozoa</taxon>
        <taxon>Nematoda</taxon>
        <taxon>Chromadorea</taxon>
        <taxon>Rhabditida</taxon>
        <taxon>Tylenchina</taxon>
        <taxon>Tylenchomorpha</taxon>
        <taxon>Sphaerularioidea</taxon>
        <taxon>Anguinidae</taxon>
        <taxon>Anguininae</taxon>
        <taxon>Ditylenchus</taxon>
    </lineage>
</organism>
<dbReference type="Proteomes" id="UP001201812">
    <property type="component" value="Unassembled WGS sequence"/>
</dbReference>
<comment type="caution">
    <text evidence="2">The sequence shown here is derived from an EMBL/GenBank/DDBJ whole genome shotgun (WGS) entry which is preliminary data.</text>
</comment>
<dbReference type="Pfam" id="PF23663">
    <property type="entry name" value="Znf_SCAND3"/>
    <property type="match status" value="1"/>
</dbReference>
<evidence type="ECO:0000313" key="3">
    <source>
        <dbReference type="Proteomes" id="UP001201812"/>
    </source>
</evidence>
<evidence type="ECO:0000259" key="1">
    <source>
        <dbReference type="Pfam" id="PF23663"/>
    </source>
</evidence>
<reference evidence="2" key="1">
    <citation type="submission" date="2022-01" db="EMBL/GenBank/DDBJ databases">
        <title>Genome Sequence Resource for Two Populations of Ditylenchus destructor, the Migratory Endoparasitic Phytonematode.</title>
        <authorList>
            <person name="Zhang H."/>
            <person name="Lin R."/>
            <person name="Xie B."/>
        </authorList>
    </citation>
    <scope>NUCLEOTIDE SEQUENCE</scope>
    <source>
        <strain evidence="2">BazhouSP</strain>
    </source>
</reference>
<dbReference type="EMBL" id="JAKKPZ010000013">
    <property type="protein sequence ID" value="KAI1714394.1"/>
    <property type="molecule type" value="Genomic_DNA"/>
</dbReference>
<keyword evidence="3" id="KW-1185">Reference proteome</keyword>